<gene>
    <name evidence="1" type="ORF">JOQ06_006406</name>
</gene>
<sequence>GTHRRTGRFTKSPKASSICRVTPTVHSLRSEAPPAHRAQGQIRNTWPGTGCFETLGVKQSKLPTRERVSVWRPPAAPRLVIHTVGLSLSAITRSSSHSPFLFDSTGVFTMSLS</sequence>
<feature type="non-terminal residue" evidence="1">
    <location>
        <position position="1"/>
    </location>
</feature>
<evidence type="ECO:0000313" key="1">
    <source>
        <dbReference type="EMBL" id="KAJ4943913.1"/>
    </source>
</evidence>
<name>A0AAD6FS77_9TELE</name>
<keyword evidence="2" id="KW-1185">Reference proteome</keyword>
<dbReference type="AlphaFoldDB" id="A0AAD6FS77"/>
<evidence type="ECO:0000313" key="2">
    <source>
        <dbReference type="Proteomes" id="UP001219934"/>
    </source>
</evidence>
<accession>A0AAD6FS77</accession>
<dbReference type="EMBL" id="JAPTMU010000005">
    <property type="protein sequence ID" value="KAJ4943913.1"/>
    <property type="molecule type" value="Genomic_DNA"/>
</dbReference>
<protein>
    <submittedName>
        <fullName evidence="1">Uncharacterized protein</fullName>
    </submittedName>
</protein>
<proteinExistence type="predicted"/>
<reference evidence="1" key="1">
    <citation type="submission" date="2022-11" db="EMBL/GenBank/DDBJ databases">
        <title>Chromosome-level genome of Pogonophryne albipinna.</title>
        <authorList>
            <person name="Jo E."/>
        </authorList>
    </citation>
    <scope>NUCLEOTIDE SEQUENCE</scope>
    <source>
        <strain evidence="1">SGF0006</strain>
        <tissue evidence="1">Muscle</tissue>
    </source>
</reference>
<comment type="caution">
    <text evidence="1">The sequence shown here is derived from an EMBL/GenBank/DDBJ whole genome shotgun (WGS) entry which is preliminary data.</text>
</comment>
<dbReference type="Proteomes" id="UP001219934">
    <property type="component" value="Unassembled WGS sequence"/>
</dbReference>
<organism evidence="1 2">
    <name type="scientific">Pogonophryne albipinna</name>
    <dbReference type="NCBI Taxonomy" id="1090488"/>
    <lineage>
        <taxon>Eukaryota</taxon>
        <taxon>Metazoa</taxon>
        <taxon>Chordata</taxon>
        <taxon>Craniata</taxon>
        <taxon>Vertebrata</taxon>
        <taxon>Euteleostomi</taxon>
        <taxon>Actinopterygii</taxon>
        <taxon>Neopterygii</taxon>
        <taxon>Teleostei</taxon>
        <taxon>Neoteleostei</taxon>
        <taxon>Acanthomorphata</taxon>
        <taxon>Eupercaria</taxon>
        <taxon>Perciformes</taxon>
        <taxon>Notothenioidei</taxon>
        <taxon>Pogonophryne</taxon>
    </lineage>
</organism>
<feature type="non-terminal residue" evidence="1">
    <location>
        <position position="113"/>
    </location>
</feature>